<accession>A0A975F5A5</accession>
<evidence type="ECO:0000313" key="5">
    <source>
        <dbReference type="Proteomes" id="UP000671908"/>
    </source>
</evidence>
<dbReference type="KEGG" id="tpav:HRQ91_09765"/>
<reference evidence="4 5" key="1">
    <citation type="journal article" date="2021" name="Microbiol. Resour. Announc.">
        <title>Complete Genome Sequences of Three Human Oral Treponema parvum Isolates.</title>
        <authorList>
            <person name="Zeng H."/>
            <person name="Watt R.M."/>
        </authorList>
    </citation>
    <scope>NUCLEOTIDE SEQUENCE [LARGE SCALE GENOMIC DNA]</scope>
    <source>
        <strain evidence="4 5">ATCC 700770</strain>
    </source>
</reference>
<dbReference type="Gene3D" id="1.10.530.10">
    <property type="match status" value="1"/>
</dbReference>
<evidence type="ECO:0000256" key="2">
    <source>
        <dbReference type="SAM" id="SignalP"/>
    </source>
</evidence>
<dbReference type="Pfam" id="PF01464">
    <property type="entry name" value="SLT"/>
    <property type="match status" value="1"/>
</dbReference>
<dbReference type="EMBL" id="CP054142">
    <property type="protein sequence ID" value="QTQ14726.1"/>
    <property type="molecule type" value="Genomic_DNA"/>
</dbReference>
<feature type="region of interest" description="Disordered" evidence="1">
    <location>
        <begin position="41"/>
        <end position="60"/>
    </location>
</feature>
<feature type="chain" id="PRO_5036780942" evidence="2">
    <location>
        <begin position="25"/>
        <end position="344"/>
    </location>
</feature>
<feature type="signal peptide" evidence="2">
    <location>
        <begin position="1"/>
        <end position="24"/>
    </location>
</feature>
<dbReference type="RefSeq" id="WP_210119368.1">
    <property type="nucleotide sequence ID" value="NZ_CP054142.1"/>
</dbReference>
<evidence type="ECO:0000313" key="4">
    <source>
        <dbReference type="EMBL" id="QTQ14726.1"/>
    </source>
</evidence>
<gene>
    <name evidence="4" type="ORF">HRQ91_09765</name>
</gene>
<organism evidence="4 5">
    <name type="scientific">Treponema parvum</name>
    <dbReference type="NCBI Taxonomy" id="138851"/>
    <lineage>
        <taxon>Bacteria</taxon>
        <taxon>Pseudomonadati</taxon>
        <taxon>Spirochaetota</taxon>
        <taxon>Spirochaetia</taxon>
        <taxon>Spirochaetales</taxon>
        <taxon>Treponemataceae</taxon>
        <taxon>Treponema</taxon>
    </lineage>
</organism>
<protein>
    <submittedName>
        <fullName evidence="4">Lytic transglycosylase domain-containing protein</fullName>
    </submittedName>
</protein>
<evidence type="ECO:0000259" key="3">
    <source>
        <dbReference type="Pfam" id="PF01464"/>
    </source>
</evidence>
<name>A0A975F5A5_9SPIR</name>
<dbReference type="SUPFAM" id="SSF53955">
    <property type="entry name" value="Lysozyme-like"/>
    <property type="match status" value="1"/>
</dbReference>
<dbReference type="PROSITE" id="PS51257">
    <property type="entry name" value="PROKAR_LIPOPROTEIN"/>
    <property type="match status" value="1"/>
</dbReference>
<evidence type="ECO:0000256" key="1">
    <source>
        <dbReference type="SAM" id="MobiDB-lite"/>
    </source>
</evidence>
<feature type="domain" description="Transglycosylase SLT" evidence="3">
    <location>
        <begin position="117"/>
        <end position="222"/>
    </location>
</feature>
<keyword evidence="2" id="KW-0732">Signal</keyword>
<dbReference type="CDD" id="cd16894">
    <property type="entry name" value="MltD-like"/>
    <property type="match status" value="1"/>
</dbReference>
<dbReference type="InterPro" id="IPR008258">
    <property type="entry name" value="Transglycosylase_SLT_dom_1"/>
</dbReference>
<proteinExistence type="predicted"/>
<dbReference type="InterPro" id="IPR023346">
    <property type="entry name" value="Lysozyme-like_dom_sf"/>
</dbReference>
<keyword evidence="5" id="KW-1185">Reference proteome</keyword>
<dbReference type="Proteomes" id="UP000671908">
    <property type="component" value="Chromosome"/>
</dbReference>
<sequence>MKKKNAPFYPLLLFILWGACKSTAASMSAASPLAELPTAIPPTSTVTSPSAHNSTASRQNSPVKRFEIAVYKKLDIEGAERKETQAFRNEYLTPFGQKKLFQILDDAEPYRLYVRSELKKRGMPSILEYLPVIESGYNPSARSKDGNGVGMWQFMLNSVEPFMTVNEWVDERLDPWKSTGAALTKLQDNYKVFKDWALAIGAYNCGAGAMSRALAKAQKKTFWFVAENSLIPEHTARYVPKLLAVADLAQNSKYYGINLPDANGKDNRPVNPRAGEFDYITVQKQIYLSALAAELRMSEDLLKNLNPALLHGVTPPKTSYIIRLPAGMKTAAEHAVNALSKAKP</sequence>
<dbReference type="AlphaFoldDB" id="A0A975F5A5"/>